<feature type="compositionally biased region" description="Basic and acidic residues" evidence="1">
    <location>
        <begin position="91"/>
        <end position="115"/>
    </location>
</feature>
<feature type="region of interest" description="Disordered" evidence="1">
    <location>
        <begin position="84"/>
        <end position="186"/>
    </location>
</feature>
<dbReference type="Proteomes" id="UP001162164">
    <property type="component" value="Unassembled WGS sequence"/>
</dbReference>
<evidence type="ECO:0000313" key="3">
    <source>
        <dbReference type="Proteomes" id="UP001162164"/>
    </source>
</evidence>
<gene>
    <name evidence="2" type="ORF">NQ317_002420</name>
</gene>
<dbReference type="InterPro" id="IPR006993">
    <property type="entry name" value="Glut_rich_SH3-bd"/>
</dbReference>
<protein>
    <submittedName>
        <fullName evidence="2">Uncharacterized protein</fullName>
    </submittedName>
</protein>
<organism evidence="2 3">
    <name type="scientific">Molorchus minor</name>
    <dbReference type="NCBI Taxonomy" id="1323400"/>
    <lineage>
        <taxon>Eukaryota</taxon>
        <taxon>Metazoa</taxon>
        <taxon>Ecdysozoa</taxon>
        <taxon>Arthropoda</taxon>
        <taxon>Hexapoda</taxon>
        <taxon>Insecta</taxon>
        <taxon>Pterygota</taxon>
        <taxon>Neoptera</taxon>
        <taxon>Endopterygota</taxon>
        <taxon>Coleoptera</taxon>
        <taxon>Polyphaga</taxon>
        <taxon>Cucujiformia</taxon>
        <taxon>Chrysomeloidea</taxon>
        <taxon>Cerambycidae</taxon>
        <taxon>Lamiinae</taxon>
        <taxon>Monochamini</taxon>
        <taxon>Molorchus</taxon>
    </lineage>
</organism>
<evidence type="ECO:0000313" key="2">
    <source>
        <dbReference type="EMBL" id="KAJ8978516.1"/>
    </source>
</evidence>
<accession>A0ABQ9JJY5</accession>
<reference evidence="2" key="1">
    <citation type="journal article" date="2023" name="Insect Mol. Biol.">
        <title>Genome sequencing provides insights into the evolution of gene families encoding plant cell wall-degrading enzymes in longhorned beetles.</title>
        <authorList>
            <person name="Shin N.R."/>
            <person name="Okamura Y."/>
            <person name="Kirsch R."/>
            <person name="Pauchet Y."/>
        </authorList>
    </citation>
    <scope>NUCLEOTIDE SEQUENCE</scope>
    <source>
        <strain evidence="2">MMC_N1</strain>
    </source>
</reference>
<dbReference type="Pfam" id="PF04908">
    <property type="entry name" value="SH3BGR"/>
    <property type="match status" value="1"/>
</dbReference>
<comment type="caution">
    <text evidence="2">The sequence shown here is derived from an EMBL/GenBank/DDBJ whole genome shotgun (WGS) entry which is preliminary data.</text>
</comment>
<dbReference type="Gene3D" id="3.40.30.10">
    <property type="entry name" value="Glutaredoxin"/>
    <property type="match status" value="1"/>
</dbReference>
<feature type="compositionally biased region" description="Acidic residues" evidence="1">
    <location>
        <begin position="116"/>
        <end position="137"/>
    </location>
</feature>
<feature type="compositionally biased region" description="Basic residues" evidence="1">
    <location>
        <begin position="165"/>
        <end position="174"/>
    </location>
</feature>
<keyword evidence="3" id="KW-1185">Reference proteome</keyword>
<proteinExistence type="predicted"/>
<feature type="compositionally biased region" description="Basic and acidic residues" evidence="1">
    <location>
        <begin position="138"/>
        <end position="161"/>
    </location>
</feature>
<feature type="non-terminal residue" evidence="2">
    <location>
        <position position="198"/>
    </location>
</feature>
<sequence length="198" mass="22055">MVIKVYVSGISGNKEIQKINYEVIDIAEPGAEDSARTSWTNATSLGGTISDPSPRHPLPPQIFNDEVYCGDTTDNLISNAAVHLKNGEVSPEEKEQSGEAVKETEAIESESKENEVPNEQDDAQPEIESKDEEASEYEESKDNEAASKVKEDQVSTEDKRGRMNNLKKAKKQAMLKRAANPLLSRKQNTRLMNKFFIR</sequence>
<dbReference type="EMBL" id="JAPWTJ010000429">
    <property type="protein sequence ID" value="KAJ8978516.1"/>
    <property type="molecule type" value="Genomic_DNA"/>
</dbReference>
<name>A0ABQ9JJY5_9CUCU</name>
<evidence type="ECO:0000256" key="1">
    <source>
        <dbReference type="SAM" id="MobiDB-lite"/>
    </source>
</evidence>